<gene>
    <name evidence="2" type="ORF">AWC16_18485</name>
</gene>
<dbReference type="RefSeq" id="WP_085265992.1">
    <property type="nucleotide sequence ID" value="NZ_JACKVG010000031.1"/>
</dbReference>
<sequence length="217" mass="23109">MDEPPLDWPGVLEPALLSEELVTAGHKLADTADAGEWPALLDLLDEIPALSVNQWRPGHPDWLTPLHQAARHGAPATVITALLERGALRSLPDARGRTACDVAGEAGHSAALLTPPPSPLPTERIRTLDANLEWVIDGSIRSAQLFAGHSDHALRRILRYPPVAVLHEAPGESVHLALPGLPGGVRITLRCGYLETVSAVQVHVITHQGAVLVSASR</sequence>
<dbReference type="PROSITE" id="PS50088">
    <property type="entry name" value="ANK_REPEAT"/>
    <property type="match status" value="1"/>
</dbReference>
<evidence type="ECO:0000256" key="1">
    <source>
        <dbReference type="PROSITE-ProRule" id="PRU00023"/>
    </source>
</evidence>
<dbReference type="InterPro" id="IPR002110">
    <property type="entry name" value="Ankyrin_rpt"/>
</dbReference>
<name>A0A1X1YCS3_9MYCO</name>
<keyword evidence="3" id="KW-1185">Reference proteome</keyword>
<feature type="repeat" description="ANK" evidence="1">
    <location>
        <begin position="61"/>
        <end position="94"/>
    </location>
</feature>
<reference evidence="2 3" key="1">
    <citation type="submission" date="2016-01" db="EMBL/GenBank/DDBJ databases">
        <title>The new phylogeny of the genus Mycobacterium.</title>
        <authorList>
            <person name="Tarcisio F."/>
            <person name="Conor M."/>
            <person name="Antonella G."/>
            <person name="Elisabetta G."/>
            <person name="Giulia F.S."/>
            <person name="Sara T."/>
            <person name="Anna F."/>
            <person name="Clotilde B."/>
            <person name="Roberto B."/>
            <person name="Veronica D.S."/>
            <person name="Fabio R."/>
            <person name="Monica P."/>
            <person name="Olivier J."/>
            <person name="Enrico T."/>
            <person name="Nicola S."/>
        </authorList>
    </citation>
    <scope>NUCLEOTIDE SEQUENCE [LARGE SCALE GENOMIC DNA]</scope>
    <source>
        <strain evidence="2 3">DSM 45394</strain>
    </source>
</reference>
<evidence type="ECO:0000313" key="3">
    <source>
        <dbReference type="Proteomes" id="UP000193866"/>
    </source>
</evidence>
<proteinExistence type="predicted"/>
<comment type="caution">
    <text evidence="2">The sequence shown here is derived from an EMBL/GenBank/DDBJ whole genome shotgun (WGS) entry which is preliminary data.</text>
</comment>
<dbReference type="Gene3D" id="1.25.40.20">
    <property type="entry name" value="Ankyrin repeat-containing domain"/>
    <property type="match status" value="1"/>
</dbReference>
<dbReference type="Proteomes" id="UP000193866">
    <property type="component" value="Unassembled WGS sequence"/>
</dbReference>
<protein>
    <submittedName>
        <fullName evidence="2">Ankyrin</fullName>
    </submittedName>
</protein>
<accession>A0A1X1YCS3</accession>
<dbReference type="STRING" id="1108812.AWC16_18485"/>
<keyword evidence="1" id="KW-0040">ANK repeat</keyword>
<evidence type="ECO:0000313" key="2">
    <source>
        <dbReference type="EMBL" id="ORW08810.1"/>
    </source>
</evidence>
<dbReference type="AlphaFoldDB" id="A0A1X1YCS3"/>
<dbReference type="PROSITE" id="PS50297">
    <property type="entry name" value="ANK_REP_REGION"/>
    <property type="match status" value="1"/>
</dbReference>
<organism evidence="2 3">
    <name type="scientific">Mycolicibacter longobardus</name>
    <dbReference type="NCBI Taxonomy" id="1108812"/>
    <lineage>
        <taxon>Bacteria</taxon>
        <taxon>Bacillati</taxon>
        <taxon>Actinomycetota</taxon>
        <taxon>Actinomycetes</taxon>
        <taxon>Mycobacteriales</taxon>
        <taxon>Mycobacteriaceae</taxon>
        <taxon>Mycolicibacter</taxon>
    </lineage>
</organism>
<dbReference type="OrthoDB" id="1551450at2"/>
<dbReference type="EMBL" id="LQPG01000033">
    <property type="protein sequence ID" value="ORW08810.1"/>
    <property type="molecule type" value="Genomic_DNA"/>
</dbReference>
<dbReference type="SUPFAM" id="SSF48403">
    <property type="entry name" value="Ankyrin repeat"/>
    <property type="match status" value="1"/>
</dbReference>
<dbReference type="InterPro" id="IPR036770">
    <property type="entry name" value="Ankyrin_rpt-contain_sf"/>
</dbReference>